<accession>A0A0G1FA29</accession>
<protein>
    <submittedName>
        <fullName evidence="1">Uncharacterized protein</fullName>
    </submittedName>
</protein>
<dbReference type="AlphaFoldDB" id="A0A0G1FA29"/>
<dbReference type="STRING" id="1618436.UV59_C0033G0006"/>
<reference evidence="1 2" key="1">
    <citation type="journal article" date="2015" name="Nature">
        <title>rRNA introns, odd ribosomes, and small enigmatic genomes across a large radiation of phyla.</title>
        <authorList>
            <person name="Brown C.T."/>
            <person name="Hug L.A."/>
            <person name="Thomas B.C."/>
            <person name="Sharon I."/>
            <person name="Castelle C.J."/>
            <person name="Singh A."/>
            <person name="Wilkins M.J."/>
            <person name="Williams K.H."/>
            <person name="Banfield J.F."/>
        </authorList>
    </citation>
    <scope>NUCLEOTIDE SEQUENCE [LARGE SCALE GENOMIC DNA]</scope>
</reference>
<comment type="caution">
    <text evidence="1">The sequence shown here is derived from an EMBL/GenBank/DDBJ whole genome shotgun (WGS) entry which is preliminary data.</text>
</comment>
<evidence type="ECO:0000313" key="2">
    <source>
        <dbReference type="Proteomes" id="UP000034543"/>
    </source>
</evidence>
<proteinExistence type="predicted"/>
<dbReference type="EMBL" id="LCFB01000033">
    <property type="protein sequence ID" value="KKS83708.1"/>
    <property type="molecule type" value="Genomic_DNA"/>
</dbReference>
<evidence type="ECO:0000313" key="1">
    <source>
        <dbReference type="EMBL" id="KKS83708.1"/>
    </source>
</evidence>
<name>A0A0G1FA29_9BACT</name>
<dbReference type="Proteomes" id="UP000034543">
    <property type="component" value="Unassembled WGS sequence"/>
</dbReference>
<organism evidence="1 2">
    <name type="scientific">Candidatus Gottesmanbacteria bacterium GW2011_GWA1_43_11</name>
    <dbReference type="NCBI Taxonomy" id="1618436"/>
    <lineage>
        <taxon>Bacteria</taxon>
        <taxon>Candidatus Gottesmaniibacteriota</taxon>
    </lineage>
</organism>
<gene>
    <name evidence="1" type="ORF">UV59_C0033G0006</name>
</gene>
<sequence>MNSKVENLLAATTGEVKRQLHGSEGERKPDEFLRRVRPYIERGITADPKGIELNRLEKWLLNDPDGLKNDKLNRYLELSLGIYNASEQESGISEIHFGVPGHDMENVIHTTTEILRMIDSAGSDLGDYTKWELLICGLNENLGRLIEGDDYTHRATGFLLARSFVKKLEVGPYDMVTKVTEEERLIARRVMGRIYDHGGQNSGDPVSDLVRQSNTVQQVEPRLLRRSIEYDVAQVGLDILSPIDPERQTSLAHAIAEKPDKTPTLMDWVEFFARNLYPFMSEANENNENIFKTVMRENQDMVDVRRANSVAVLVILAGGEDTELFQQVFAPELELIEPNQAHWTKKRFPEQVFQEGLKKYREFVQNHPNFPGLEGMDDKKQIAAILEVMSSYLPEDLLGKIYKKYDGLDEDEQKRLVDALRHSLYLHYEELDKELEMLGRQVKSDNPHVAKVAGFAKDYLDSKNRLDKSKESEGESIKLKLCGTL</sequence>